<accession>A0AAE0NST1</accession>
<evidence type="ECO:0000256" key="1">
    <source>
        <dbReference type="SAM" id="Phobius"/>
    </source>
</evidence>
<evidence type="ECO:0000313" key="3">
    <source>
        <dbReference type="Proteomes" id="UP001285441"/>
    </source>
</evidence>
<dbReference type="Proteomes" id="UP001285441">
    <property type="component" value="Unassembled WGS sequence"/>
</dbReference>
<dbReference type="EMBL" id="JAULSW010000003">
    <property type="protein sequence ID" value="KAK3387063.1"/>
    <property type="molecule type" value="Genomic_DNA"/>
</dbReference>
<evidence type="ECO:0000313" key="2">
    <source>
        <dbReference type="EMBL" id="KAK3387063.1"/>
    </source>
</evidence>
<comment type="caution">
    <text evidence="2">The sequence shown here is derived from an EMBL/GenBank/DDBJ whole genome shotgun (WGS) entry which is preliminary data.</text>
</comment>
<keyword evidence="1" id="KW-1133">Transmembrane helix</keyword>
<gene>
    <name evidence="2" type="ORF">B0H63DRAFT_469031</name>
</gene>
<organism evidence="2 3">
    <name type="scientific">Podospora didyma</name>
    <dbReference type="NCBI Taxonomy" id="330526"/>
    <lineage>
        <taxon>Eukaryota</taxon>
        <taxon>Fungi</taxon>
        <taxon>Dikarya</taxon>
        <taxon>Ascomycota</taxon>
        <taxon>Pezizomycotina</taxon>
        <taxon>Sordariomycetes</taxon>
        <taxon>Sordariomycetidae</taxon>
        <taxon>Sordariales</taxon>
        <taxon>Podosporaceae</taxon>
        <taxon>Podospora</taxon>
    </lineage>
</organism>
<name>A0AAE0NST1_9PEZI</name>
<sequence>MRRWGRFGHLYPWILTIFQPVHFFGLYSLQFTSSSMCSVCLQLRRHFLRADGGRPASRSVLTPSVLNEHRRVPYSLKKQVYLISLFQHIKIWERPPG</sequence>
<proteinExistence type="predicted"/>
<dbReference type="AlphaFoldDB" id="A0AAE0NST1"/>
<feature type="transmembrane region" description="Helical" evidence="1">
    <location>
        <begin position="12"/>
        <end position="29"/>
    </location>
</feature>
<keyword evidence="1" id="KW-0812">Transmembrane</keyword>
<keyword evidence="1" id="KW-0472">Membrane</keyword>
<protein>
    <submittedName>
        <fullName evidence="2">Uncharacterized protein</fullName>
    </submittedName>
</protein>
<keyword evidence="3" id="KW-1185">Reference proteome</keyword>
<reference evidence="2" key="1">
    <citation type="journal article" date="2023" name="Mol. Phylogenet. Evol.">
        <title>Genome-scale phylogeny and comparative genomics of the fungal order Sordariales.</title>
        <authorList>
            <person name="Hensen N."/>
            <person name="Bonometti L."/>
            <person name="Westerberg I."/>
            <person name="Brannstrom I.O."/>
            <person name="Guillou S."/>
            <person name="Cros-Aarteil S."/>
            <person name="Calhoun S."/>
            <person name="Haridas S."/>
            <person name="Kuo A."/>
            <person name="Mondo S."/>
            <person name="Pangilinan J."/>
            <person name="Riley R."/>
            <person name="LaButti K."/>
            <person name="Andreopoulos B."/>
            <person name="Lipzen A."/>
            <person name="Chen C."/>
            <person name="Yan M."/>
            <person name="Daum C."/>
            <person name="Ng V."/>
            <person name="Clum A."/>
            <person name="Steindorff A."/>
            <person name="Ohm R.A."/>
            <person name="Martin F."/>
            <person name="Silar P."/>
            <person name="Natvig D.O."/>
            <person name="Lalanne C."/>
            <person name="Gautier V."/>
            <person name="Ament-Velasquez S.L."/>
            <person name="Kruys A."/>
            <person name="Hutchinson M.I."/>
            <person name="Powell A.J."/>
            <person name="Barry K."/>
            <person name="Miller A.N."/>
            <person name="Grigoriev I.V."/>
            <person name="Debuchy R."/>
            <person name="Gladieux P."/>
            <person name="Hiltunen Thoren M."/>
            <person name="Johannesson H."/>
        </authorList>
    </citation>
    <scope>NUCLEOTIDE SEQUENCE</scope>
    <source>
        <strain evidence="2">CBS 232.78</strain>
    </source>
</reference>
<reference evidence="2" key="2">
    <citation type="submission" date="2023-06" db="EMBL/GenBank/DDBJ databases">
        <authorList>
            <consortium name="Lawrence Berkeley National Laboratory"/>
            <person name="Haridas S."/>
            <person name="Hensen N."/>
            <person name="Bonometti L."/>
            <person name="Westerberg I."/>
            <person name="Brannstrom I.O."/>
            <person name="Guillou S."/>
            <person name="Cros-Aarteil S."/>
            <person name="Calhoun S."/>
            <person name="Kuo A."/>
            <person name="Mondo S."/>
            <person name="Pangilinan J."/>
            <person name="Riley R."/>
            <person name="LaButti K."/>
            <person name="Andreopoulos B."/>
            <person name="Lipzen A."/>
            <person name="Chen C."/>
            <person name="Yanf M."/>
            <person name="Daum C."/>
            <person name="Ng V."/>
            <person name="Clum A."/>
            <person name="Steindorff A."/>
            <person name="Ohm R."/>
            <person name="Martin F."/>
            <person name="Silar P."/>
            <person name="Natvig D."/>
            <person name="Lalanne C."/>
            <person name="Gautier V."/>
            <person name="Ament-velasquez S.L."/>
            <person name="Kruys A."/>
            <person name="Hutchinson M.I."/>
            <person name="Powell A.J."/>
            <person name="Barry K."/>
            <person name="Miller A.N."/>
            <person name="Grigoriev I.V."/>
            <person name="Debuchy R."/>
            <person name="Gladieux P."/>
            <person name="Thoren M.H."/>
            <person name="Johannesson H."/>
        </authorList>
    </citation>
    <scope>NUCLEOTIDE SEQUENCE</scope>
    <source>
        <strain evidence="2">CBS 232.78</strain>
    </source>
</reference>